<organism evidence="3 4">
    <name type="scientific">Caballeronia terrestris</name>
    <dbReference type="NCBI Taxonomy" id="1226301"/>
    <lineage>
        <taxon>Bacteria</taxon>
        <taxon>Pseudomonadati</taxon>
        <taxon>Pseudomonadota</taxon>
        <taxon>Betaproteobacteria</taxon>
        <taxon>Burkholderiales</taxon>
        <taxon>Burkholderiaceae</taxon>
        <taxon>Caballeronia</taxon>
    </lineage>
</organism>
<dbReference type="InterPro" id="IPR000551">
    <property type="entry name" value="MerR-type_HTH_dom"/>
</dbReference>
<sequence length="138" mass="16220">MTVTYSIRMLSRLSGTSIETIRYYEKVALLPAPSRASNGFREYDNTIVECLAFIRHGRELGFTFDEIRELLKIARYAEEPWVDADRMTRDHLDALRSEIRKLQRLWRGLKQEADCYSRKSVHYKLLHPLAVPNARCRS</sequence>
<keyword evidence="4" id="KW-1185">Reference proteome</keyword>
<dbReference type="InterPro" id="IPR009061">
    <property type="entry name" value="DNA-bd_dom_put_sf"/>
</dbReference>
<dbReference type="RefSeq" id="WP_087660629.1">
    <property type="nucleotide sequence ID" value="NZ_FCOL02000243.1"/>
</dbReference>
<proteinExistence type="predicted"/>
<dbReference type="PANTHER" id="PTHR30204">
    <property type="entry name" value="REDOX-CYCLING DRUG-SENSING TRANSCRIPTIONAL ACTIVATOR SOXR"/>
    <property type="match status" value="1"/>
</dbReference>
<evidence type="ECO:0000313" key="3">
    <source>
        <dbReference type="EMBL" id="SAL86457.1"/>
    </source>
</evidence>
<evidence type="ECO:0000256" key="1">
    <source>
        <dbReference type="ARBA" id="ARBA00023125"/>
    </source>
</evidence>
<dbReference type="GO" id="GO:0003700">
    <property type="term" value="F:DNA-binding transcription factor activity"/>
    <property type="evidence" value="ECO:0007669"/>
    <property type="project" value="InterPro"/>
</dbReference>
<dbReference type="Proteomes" id="UP000054925">
    <property type="component" value="Unassembled WGS sequence"/>
</dbReference>
<protein>
    <submittedName>
        <fullName evidence="3">MerR family transcriptional regulator</fullName>
    </submittedName>
</protein>
<evidence type="ECO:0000313" key="4">
    <source>
        <dbReference type="Proteomes" id="UP000054925"/>
    </source>
</evidence>
<name>A0A158KZB9_9BURK</name>
<dbReference type="PRINTS" id="PR00040">
    <property type="entry name" value="HTHMERR"/>
</dbReference>
<dbReference type="PANTHER" id="PTHR30204:SF92">
    <property type="entry name" value="HTH-TYPE TRANSCRIPTIONAL REGULATOR ZNTR"/>
    <property type="match status" value="1"/>
</dbReference>
<accession>A0A158KZB9</accession>
<dbReference type="EMBL" id="FCOL02000243">
    <property type="protein sequence ID" value="SAL86457.1"/>
    <property type="molecule type" value="Genomic_DNA"/>
</dbReference>
<dbReference type="SMART" id="SM00422">
    <property type="entry name" value="HTH_MERR"/>
    <property type="match status" value="1"/>
</dbReference>
<dbReference type="InterPro" id="IPR047057">
    <property type="entry name" value="MerR_fam"/>
</dbReference>
<gene>
    <name evidence="3" type="ORF">AWB67_07200</name>
</gene>
<dbReference type="OrthoDB" id="9808480at2"/>
<dbReference type="GO" id="GO:0003677">
    <property type="term" value="F:DNA binding"/>
    <property type="evidence" value="ECO:0007669"/>
    <property type="project" value="UniProtKB-KW"/>
</dbReference>
<keyword evidence="1" id="KW-0238">DNA-binding</keyword>
<dbReference type="Pfam" id="PF13411">
    <property type="entry name" value="MerR_1"/>
    <property type="match status" value="1"/>
</dbReference>
<dbReference type="SUPFAM" id="SSF46955">
    <property type="entry name" value="Putative DNA-binding domain"/>
    <property type="match status" value="1"/>
</dbReference>
<reference evidence="3" key="1">
    <citation type="submission" date="2016-01" db="EMBL/GenBank/DDBJ databases">
        <authorList>
            <person name="Peeters C."/>
        </authorList>
    </citation>
    <scope>NUCLEOTIDE SEQUENCE [LARGE SCALE GENOMIC DNA]</scope>
    <source>
        <strain evidence="3">LMG 22937</strain>
    </source>
</reference>
<dbReference type="PROSITE" id="PS50937">
    <property type="entry name" value="HTH_MERR_2"/>
    <property type="match status" value="1"/>
</dbReference>
<evidence type="ECO:0000259" key="2">
    <source>
        <dbReference type="PROSITE" id="PS50937"/>
    </source>
</evidence>
<comment type="caution">
    <text evidence="3">The sequence shown here is derived from an EMBL/GenBank/DDBJ whole genome shotgun (WGS) entry which is preliminary data.</text>
</comment>
<feature type="domain" description="HTH merR-type" evidence="2">
    <location>
        <begin position="4"/>
        <end position="73"/>
    </location>
</feature>
<dbReference type="Gene3D" id="1.10.1660.10">
    <property type="match status" value="1"/>
</dbReference>
<dbReference type="AlphaFoldDB" id="A0A158KZB9"/>